<gene>
    <name evidence="2" type="ORF">B0174_05870</name>
</gene>
<dbReference type="OrthoDB" id="5955722at2"/>
<keyword evidence="3" id="KW-1185">Reference proteome</keyword>
<comment type="caution">
    <text evidence="2">The sequence shown here is derived from an EMBL/GenBank/DDBJ whole genome shotgun (WGS) entry which is preliminary data.</text>
</comment>
<feature type="transmembrane region" description="Helical" evidence="1">
    <location>
        <begin position="6"/>
        <end position="30"/>
    </location>
</feature>
<organism evidence="2 3">
    <name type="scientific">Arcobacter caeni</name>
    <dbReference type="NCBI Taxonomy" id="1912877"/>
    <lineage>
        <taxon>Bacteria</taxon>
        <taxon>Pseudomonadati</taxon>
        <taxon>Campylobacterota</taxon>
        <taxon>Epsilonproteobacteria</taxon>
        <taxon>Campylobacterales</taxon>
        <taxon>Arcobacteraceae</taxon>
        <taxon>Arcobacter</taxon>
    </lineage>
</organism>
<feature type="transmembrane region" description="Helical" evidence="1">
    <location>
        <begin position="51"/>
        <end position="71"/>
    </location>
</feature>
<evidence type="ECO:0000313" key="2">
    <source>
        <dbReference type="EMBL" id="PUE65033.1"/>
    </source>
</evidence>
<name>A0A363D1C4_9BACT</name>
<feature type="transmembrane region" description="Helical" evidence="1">
    <location>
        <begin position="83"/>
        <end position="105"/>
    </location>
</feature>
<feature type="transmembrane region" description="Helical" evidence="1">
    <location>
        <begin position="126"/>
        <end position="142"/>
    </location>
</feature>
<accession>A0A363D1C4</accession>
<dbReference type="Proteomes" id="UP000251135">
    <property type="component" value="Unassembled WGS sequence"/>
</dbReference>
<sequence>MEYTLVQIIHLLCAIIFIGFVFADLFVLPAMKKVLNEDEYQKVTAAISRRARMIFPLSLLILLLSGGYMFAKYINSELGVFNSNLQLLLILKALLALTIASGVVYSLANKVLKKTPHPIMKHFHKFVLFIGILIVIIAKFMFTV</sequence>
<reference evidence="2 3" key="1">
    <citation type="submission" date="2017-02" db="EMBL/GenBank/DDBJ databases">
        <title>Arcobacter caeni sp. nov, a new Arcobacter species isolated from reclaimed water.</title>
        <authorList>
            <person name="Figueras M.J."/>
            <person name="Perez-Cataluna A."/>
            <person name="Salas-Masso N."/>
        </authorList>
    </citation>
    <scope>NUCLEOTIDE SEQUENCE [LARGE SCALE GENOMIC DNA]</scope>
    <source>
        <strain evidence="2 3">RW17-10</strain>
    </source>
</reference>
<dbReference type="EMBL" id="MUXE01000006">
    <property type="protein sequence ID" value="PUE65033.1"/>
    <property type="molecule type" value="Genomic_DNA"/>
</dbReference>
<dbReference type="AlphaFoldDB" id="A0A363D1C4"/>
<keyword evidence="1" id="KW-0812">Transmembrane</keyword>
<protein>
    <recommendedName>
        <fullName evidence="4">Copper resistance protein CopD</fullName>
    </recommendedName>
</protein>
<dbReference type="PIRSF" id="PIRSF015875">
    <property type="entry name" value="UCP015875"/>
    <property type="match status" value="1"/>
</dbReference>
<evidence type="ECO:0008006" key="4">
    <source>
        <dbReference type="Google" id="ProtNLM"/>
    </source>
</evidence>
<dbReference type="RefSeq" id="WP_108558734.1">
    <property type="nucleotide sequence ID" value="NZ_MUXE01000006.1"/>
</dbReference>
<proteinExistence type="predicted"/>
<keyword evidence="1" id="KW-1133">Transmembrane helix</keyword>
<evidence type="ECO:0000256" key="1">
    <source>
        <dbReference type="SAM" id="Phobius"/>
    </source>
</evidence>
<evidence type="ECO:0000313" key="3">
    <source>
        <dbReference type="Proteomes" id="UP000251135"/>
    </source>
</evidence>
<dbReference type="InterPro" id="IPR007418">
    <property type="entry name" value="DUF474"/>
</dbReference>
<keyword evidence="1" id="KW-0472">Membrane</keyword>